<dbReference type="GO" id="GO:0008237">
    <property type="term" value="F:metallopeptidase activity"/>
    <property type="evidence" value="ECO:0007669"/>
    <property type="project" value="UniProtKB-KW"/>
</dbReference>
<evidence type="ECO:0000313" key="4">
    <source>
        <dbReference type="EMBL" id="TDC53236.1"/>
    </source>
</evidence>
<feature type="transmembrane region" description="Helical" evidence="2">
    <location>
        <begin position="39"/>
        <end position="56"/>
    </location>
</feature>
<protein>
    <submittedName>
        <fullName evidence="4">CPBP family intramembrane metalloprotease</fullName>
    </submittedName>
</protein>
<keyword evidence="4" id="KW-0645">Protease</keyword>
<feature type="transmembrane region" description="Helical" evidence="2">
    <location>
        <begin position="153"/>
        <end position="170"/>
    </location>
</feature>
<accession>A0A4R4RUA9</accession>
<dbReference type="OrthoDB" id="3693644at2"/>
<evidence type="ECO:0000256" key="2">
    <source>
        <dbReference type="SAM" id="Phobius"/>
    </source>
</evidence>
<comment type="caution">
    <text evidence="4">The sequence shown here is derived from an EMBL/GenBank/DDBJ whole genome shotgun (WGS) entry which is preliminary data.</text>
</comment>
<dbReference type="Pfam" id="PF02517">
    <property type="entry name" value="Rce1-like"/>
    <property type="match status" value="1"/>
</dbReference>
<sequence>MSGLVSWMRRHRLAAFFVLAYALTWSTWPFQAAGLMSEPIIVSTGALIAALIVIGVTEGRPGWRDLGRRIVRWRVAWYWYVVALGLPLLVRLVATETNVALGAAGVQWAELSWSGFAAVFALRLVNPLEAPVSEEPAWRGYALPRQQSTRSPLASAVILGVLVAGWHLPLAVSGDLGLIGLPTTFFITIVYVWLFNHADGSVLLTLVFHAMEGSISYGDLGFSGADAERMNWIYGVCWWIVALALIVFDRSAWHVAPGSARYPVPASSDRSGPGSDRTPTTIETRA</sequence>
<evidence type="ECO:0000259" key="3">
    <source>
        <dbReference type="Pfam" id="PF02517"/>
    </source>
</evidence>
<dbReference type="AlphaFoldDB" id="A0A4R4RUA9"/>
<dbReference type="InterPro" id="IPR003675">
    <property type="entry name" value="Rce1/LyrA-like_dom"/>
</dbReference>
<feature type="transmembrane region" description="Helical" evidence="2">
    <location>
        <begin position="176"/>
        <end position="195"/>
    </location>
</feature>
<evidence type="ECO:0000256" key="1">
    <source>
        <dbReference type="SAM" id="MobiDB-lite"/>
    </source>
</evidence>
<keyword evidence="2" id="KW-0812">Transmembrane</keyword>
<dbReference type="RefSeq" id="WP_131980369.1">
    <property type="nucleotide sequence ID" value="NZ_SMKL01000010.1"/>
</dbReference>
<feature type="transmembrane region" description="Helical" evidence="2">
    <location>
        <begin position="77"/>
        <end position="94"/>
    </location>
</feature>
<proteinExistence type="predicted"/>
<keyword evidence="2" id="KW-0472">Membrane</keyword>
<feature type="domain" description="CAAX prenyl protease 2/Lysostaphin resistance protein A-like" evidence="3">
    <location>
        <begin position="121"/>
        <end position="211"/>
    </location>
</feature>
<dbReference type="EMBL" id="SMKL01000010">
    <property type="protein sequence ID" value="TDC53236.1"/>
    <property type="molecule type" value="Genomic_DNA"/>
</dbReference>
<evidence type="ECO:0000313" key="5">
    <source>
        <dbReference type="Proteomes" id="UP000295621"/>
    </source>
</evidence>
<dbReference type="Proteomes" id="UP000295621">
    <property type="component" value="Unassembled WGS sequence"/>
</dbReference>
<reference evidence="4 5" key="1">
    <citation type="submission" date="2019-02" db="EMBL/GenBank/DDBJ databases">
        <title>Draft genome sequences of novel Actinobacteria.</title>
        <authorList>
            <person name="Sahin N."/>
            <person name="Ay H."/>
            <person name="Saygin H."/>
        </authorList>
    </citation>
    <scope>NUCLEOTIDE SEQUENCE [LARGE SCALE GENOMIC DNA]</scope>
    <source>
        <strain evidence="4 5">KC603</strain>
    </source>
</reference>
<keyword evidence="4" id="KW-0482">Metalloprotease</keyword>
<feature type="compositionally biased region" description="Polar residues" evidence="1">
    <location>
        <begin position="277"/>
        <end position="286"/>
    </location>
</feature>
<dbReference type="GO" id="GO:0080120">
    <property type="term" value="P:CAAX-box protein maturation"/>
    <property type="evidence" value="ECO:0007669"/>
    <property type="project" value="UniProtKB-ARBA"/>
</dbReference>
<name>A0A4R4RUA9_9ACTN</name>
<keyword evidence="4" id="KW-0378">Hydrolase</keyword>
<dbReference type="GO" id="GO:0004175">
    <property type="term" value="F:endopeptidase activity"/>
    <property type="evidence" value="ECO:0007669"/>
    <property type="project" value="UniProtKB-ARBA"/>
</dbReference>
<keyword evidence="5" id="KW-1185">Reference proteome</keyword>
<feature type="region of interest" description="Disordered" evidence="1">
    <location>
        <begin position="261"/>
        <end position="286"/>
    </location>
</feature>
<organism evidence="4 5">
    <name type="scientific">Jiangella ureilytica</name>
    <dbReference type="NCBI Taxonomy" id="2530374"/>
    <lineage>
        <taxon>Bacteria</taxon>
        <taxon>Bacillati</taxon>
        <taxon>Actinomycetota</taxon>
        <taxon>Actinomycetes</taxon>
        <taxon>Jiangellales</taxon>
        <taxon>Jiangellaceae</taxon>
        <taxon>Jiangella</taxon>
    </lineage>
</organism>
<feature type="transmembrane region" description="Helical" evidence="2">
    <location>
        <begin position="232"/>
        <end position="248"/>
    </location>
</feature>
<gene>
    <name evidence="4" type="ORF">E1212_06080</name>
</gene>
<keyword evidence="2" id="KW-1133">Transmembrane helix</keyword>
<dbReference type="GO" id="GO:0006508">
    <property type="term" value="P:proteolysis"/>
    <property type="evidence" value="ECO:0007669"/>
    <property type="project" value="UniProtKB-KW"/>
</dbReference>